<comment type="similarity">
    <text evidence="1">Belongs to the metallo-dependent hydrolases superfamily. TatD-type hydrolase family.</text>
</comment>
<dbReference type="OrthoDB" id="6079689at2759"/>
<keyword evidence="2" id="KW-0540">Nuclease</keyword>
<evidence type="ECO:0000256" key="4">
    <source>
        <dbReference type="ARBA" id="ARBA00022801"/>
    </source>
</evidence>
<dbReference type="InterPro" id="IPR001130">
    <property type="entry name" value="TatD-like"/>
</dbReference>
<keyword evidence="6" id="KW-1185">Reference proteome</keyword>
<dbReference type="OMA" id="CSDIFFE"/>
<dbReference type="InterPro" id="IPR018228">
    <property type="entry name" value="DNase_TatD-rel_CS"/>
</dbReference>
<dbReference type="GO" id="GO:0006309">
    <property type="term" value="P:apoptotic DNA fragmentation"/>
    <property type="evidence" value="ECO:0007669"/>
    <property type="project" value="EnsemblFungi"/>
</dbReference>
<dbReference type="STRING" id="322104.A3M0I4"/>
<dbReference type="eggNOG" id="KOG3020">
    <property type="taxonomic scope" value="Eukaryota"/>
</dbReference>
<dbReference type="Pfam" id="PF01026">
    <property type="entry name" value="TatD_DNase"/>
    <property type="match status" value="1"/>
</dbReference>
<dbReference type="PANTHER" id="PTHR10060:SF15">
    <property type="entry name" value="DEOXYRIBONUCLEASE TATDN1"/>
    <property type="match status" value="1"/>
</dbReference>
<evidence type="ECO:0000256" key="3">
    <source>
        <dbReference type="ARBA" id="ARBA00022723"/>
    </source>
</evidence>
<accession>A3M0I4</accession>
<dbReference type="GO" id="GO:0008296">
    <property type="term" value="F:3'-5'-DNA exonuclease activity"/>
    <property type="evidence" value="ECO:0007669"/>
    <property type="project" value="EnsemblFungi"/>
</dbReference>
<proteinExistence type="inferred from homology"/>
<dbReference type="FunCoup" id="A3M0I4">
    <property type="interactions" value="607"/>
</dbReference>
<dbReference type="Proteomes" id="UP000002258">
    <property type="component" value="Chromosome 8"/>
</dbReference>
<dbReference type="InterPro" id="IPR050891">
    <property type="entry name" value="TatD-type_Hydrolase"/>
</dbReference>
<dbReference type="AlphaFoldDB" id="A3M0I4"/>
<sequence>MFRRAICRSVYRDNIFLKPTDFFRMSTTSNAWKPRYFDIGVNFSDSSFQGRYHDSTIANDPTVISAVIDRAHFFNVEKILITSSTIKESEDHFGLCEENHRNFSSTAGVHPCTVAEEFYVKDENGKYTETLRDDVDEKLQKLKDIVETGHELGYIKAFGEIGLDYDRLHYSTVDQQKTMFRKQLEVIADLKGLKIPLFLHMRAACDDFVEILQPFIEDGSIEKGNGVVHSFTGTEEELSKLLKLGFYISLNGCSLKTEENLQVASLIPKEKLLIETDAPWCEVRKTHAGYKYITPYPNKFYPEKSMKIITELTPQPKKDPIKMHELLPYPIVNKKNSDKHFTFVKELISQEHNLSNIDFRVGKFAPPLMKSRNEPVFVGTIAEILCGLHGITDDKEIEDFVDLVYENSCKLFKV</sequence>
<dbReference type="Gene3D" id="3.20.20.140">
    <property type="entry name" value="Metal-dependent hydrolases"/>
    <property type="match status" value="1"/>
</dbReference>
<dbReference type="PANTHER" id="PTHR10060">
    <property type="entry name" value="TATD FAMILY DEOXYRIBONUCLEASE"/>
    <property type="match status" value="1"/>
</dbReference>
<name>A3M0I4_PICST</name>
<evidence type="ECO:0000313" key="5">
    <source>
        <dbReference type="EMBL" id="ABN68710.2"/>
    </source>
</evidence>
<gene>
    <name evidence="5" type="ORF">PICST_64467</name>
</gene>
<dbReference type="HOGENOM" id="CLU_031506_1_0_1"/>
<dbReference type="GO" id="GO:0005829">
    <property type="term" value="C:cytosol"/>
    <property type="evidence" value="ECO:0007669"/>
    <property type="project" value="TreeGrafter"/>
</dbReference>
<dbReference type="KEGG" id="pic:PICST_64467"/>
<dbReference type="RefSeq" id="XP_001386739.2">
    <property type="nucleotide sequence ID" value="XM_001386702.1"/>
</dbReference>
<reference evidence="5 6" key="1">
    <citation type="journal article" date="2007" name="Nat. Biotechnol.">
        <title>Genome sequence of the lignocellulose-bioconverting and xylose-fermenting yeast Pichia stipitis.</title>
        <authorList>
            <person name="Jeffries T.W."/>
            <person name="Grigoriev I.V."/>
            <person name="Grimwood J."/>
            <person name="Laplaza J.M."/>
            <person name="Aerts A."/>
            <person name="Salamov A."/>
            <person name="Schmutz J."/>
            <person name="Lindquist E."/>
            <person name="Dehal P."/>
            <person name="Shapiro H."/>
            <person name="Jin Y.S."/>
            <person name="Passoth V."/>
            <person name="Richardson P.M."/>
        </authorList>
    </citation>
    <scope>NUCLEOTIDE SEQUENCE [LARGE SCALE GENOMIC DNA]</scope>
    <source>
        <strain evidence="6">ATCC 58785 / CBS 6054 / NBRC 10063 / NRRL Y-11545</strain>
    </source>
</reference>
<dbReference type="PROSITE" id="PS01090">
    <property type="entry name" value="TATD_2"/>
    <property type="match status" value="1"/>
</dbReference>
<dbReference type="PROSITE" id="PS01091">
    <property type="entry name" value="TATD_3"/>
    <property type="match status" value="1"/>
</dbReference>
<dbReference type="GO" id="GO:0004519">
    <property type="term" value="F:endonuclease activity"/>
    <property type="evidence" value="ECO:0007669"/>
    <property type="project" value="EnsemblFungi"/>
</dbReference>
<evidence type="ECO:0000256" key="1">
    <source>
        <dbReference type="ARBA" id="ARBA00009275"/>
    </source>
</evidence>
<dbReference type="GO" id="GO:0034599">
    <property type="term" value="P:cellular response to oxidative stress"/>
    <property type="evidence" value="ECO:0007669"/>
    <property type="project" value="EnsemblFungi"/>
</dbReference>
<dbReference type="CDD" id="cd01310">
    <property type="entry name" value="TatD_DNAse"/>
    <property type="match status" value="1"/>
</dbReference>
<evidence type="ECO:0000313" key="6">
    <source>
        <dbReference type="Proteomes" id="UP000002258"/>
    </source>
</evidence>
<dbReference type="GO" id="GO:0046872">
    <property type="term" value="F:metal ion binding"/>
    <property type="evidence" value="ECO:0007669"/>
    <property type="project" value="UniProtKB-KW"/>
</dbReference>
<organism evidence="5 6">
    <name type="scientific">Scheffersomyces stipitis (strain ATCC 58785 / CBS 6054 / NBRC 10063 / NRRL Y-11545)</name>
    <name type="common">Yeast</name>
    <name type="synonym">Pichia stipitis</name>
    <dbReference type="NCBI Taxonomy" id="322104"/>
    <lineage>
        <taxon>Eukaryota</taxon>
        <taxon>Fungi</taxon>
        <taxon>Dikarya</taxon>
        <taxon>Ascomycota</taxon>
        <taxon>Saccharomycotina</taxon>
        <taxon>Pichiomycetes</taxon>
        <taxon>Debaryomycetaceae</taxon>
        <taxon>Scheffersomyces</taxon>
    </lineage>
</organism>
<evidence type="ECO:0000256" key="2">
    <source>
        <dbReference type="ARBA" id="ARBA00022722"/>
    </source>
</evidence>
<dbReference type="InterPro" id="IPR032466">
    <property type="entry name" value="Metal_Hydrolase"/>
</dbReference>
<keyword evidence="4" id="KW-0378">Hydrolase</keyword>
<dbReference type="SUPFAM" id="SSF51556">
    <property type="entry name" value="Metallo-dependent hydrolases"/>
    <property type="match status" value="1"/>
</dbReference>
<dbReference type="EMBL" id="CP000502">
    <property type="protein sequence ID" value="ABN68710.2"/>
    <property type="molecule type" value="Genomic_DNA"/>
</dbReference>
<dbReference type="GeneID" id="4841081"/>
<keyword evidence="3" id="KW-0479">Metal-binding</keyword>
<dbReference type="InParanoid" id="A3M0I4"/>
<protein>
    <submittedName>
        <fullName evidence="5">Uncharacterized protein</fullName>
    </submittedName>
</protein>